<dbReference type="GO" id="GO:0006355">
    <property type="term" value="P:regulation of DNA-templated transcription"/>
    <property type="evidence" value="ECO:0007669"/>
    <property type="project" value="InterPro"/>
</dbReference>
<evidence type="ECO:0000259" key="2">
    <source>
        <dbReference type="PROSITE" id="PS50043"/>
    </source>
</evidence>
<comment type="caution">
    <text evidence="3">The sequence shown here is derived from an EMBL/GenBank/DDBJ whole genome shotgun (WGS) entry which is preliminary data.</text>
</comment>
<dbReference type="EMBL" id="VFPQ01000001">
    <property type="protein sequence ID" value="TQM76064.1"/>
    <property type="molecule type" value="Genomic_DNA"/>
</dbReference>
<dbReference type="OrthoDB" id="3194665at2"/>
<dbReference type="SMART" id="SM00421">
    <property type="entry name" value="HTH_LUXR"/>
    <property type="match status" value="1"/>
</dbReference>
<dbReference type="InterPro" id="IPR036388">
    <property type="entry name" value="WH-like_DNA-bd_sf"/>
</dbReference>
<dbReference type="InterPro" id="IPR027417">
    <property type="entry name" value="P-loop_NTPase"/>
</dbReference>
<feature type="compositionally biased region" description="Low complexity" evidence="1">
    <location>
        <begin position="386"/>
        <end position="403"/>
    </location>
</feature>
<dbReference type="PANTHER" id="PTHR47691">
    <property type="entry name" value="REGULATOR-RELATED"/>
    <property type="match status" value="1"/>
</dbReference>
<feature type="region of interest" description="Disordered" evidence="1">
    <location>
        <begin position="386"/>
        <end position="416"/>
    </location>
</feature>
<dbReference type="Gene3D" id="3.40.50.300">
    <property type="entry name" value="P-loop containing nucleotide triphosphate hydrolases"/>
    <property type="match status" value="1"/>
</dbReference>
<sequence>MADVGNLPVEVSGLVGRGPEVRAGLRLLAHARLVTVTGPAGVGKSRVAIRIAESSRRRLPGGAWYAELSEAAPPGDPAAADPRAALRAAAHAVAAALRGPGGDRPGIRAPGAADGPADRPADVPPDGPLPAFPEWAGEVAGEVTGPLAEAVADAIGDARALVLLDTCEHLGEAAGALVVALLRAAPRLRVVATSRRPLGLPGERVLAVAPLPLDEAVELLRERGQAADPGFTLTTRTLPAARELCRRLDGLPLAIELAAARLRSLTVRELLARLDDRFELLAGVIRTPLARHQGLRAALDWSHELCDPRQRLLWARLSVLSGVFTVADAERACAGGGLPREAVAPALAGLVAASIVVRSGTRHRMLETFRRYGALRLRELGEAGRAGPVPAAAPDLAPSLPSGAEPPSDQLADPARLAPPAIGTLSERQLQVARLISEGLSNPMIAERLAIARRTVDAHVRNILAKAGLTSRAQVATWLAAEYPPASDPESQKTA</sequence>
<dbReference type="CDD" id="cd06170">
    <property type="entry name" value="LuxR_C_like"/>
    <property type="match status" value="1"/>
</dbReference>
<dbReference type="GO" id="GO:0003677">
    <property type="term" value="F:DNA binding"/>
    <property type="evidence" value="ECO:0007669"/>
    <property type="project" value="InterPro"/>
</dbReference>
<keyword evidence="4" id="KW-1185">Reference proteome</keyword>
<feature type="domain" description="HTH luxR-type" evidence="2">
    <location>
        <begin position="418"/>
        <end position="483"/>
    </location>
</feature>
<dbReference type="InterPro" id="IPR016032">
    <property type="entry name" value="Sig_transdc_resp-reg_C-effctor"/>
</dbReference>
<accession>A0A543IZR7</accession>
<dbReference type="PANTHER" id="PTHR47691:SF3">
    <property type="entry name" value="HTH-TYPE TRANSCRIPTIONAL REGULATOR RV0890C-RELATED"/>
    <property type="match status" value="1"/>
</dbReference>
<dbReference type="RefSeq" id="WP_142259990.1">
    <property type="nucleotide sequence ID" value="NZ_BMPV01000001.1"/>
</dbReference>
<evidence type="ECO:0000313" key="4">
    <source>
        <dbReference type="Proteomes" id="UP000319213"/>
    </source>
</evidence>
<organism evidence="3 4">
    <name type="scientific">Thermopolyspora flexuosa</name>
    <dbReference type="NCBI Taxonomy" id="103836"/>
    <lineage>
        <taxon>Bacteria</taxon>
        <taxon>Bacillati</taxon>
        <taxon>Actinomycetota</taxon>
        <taxon>Actinomycetes</taxon>
        <taxon>Streptosporangiales</taxon>
        <taxon>Streptosporangiaceae</taxon>
        <taxon>Thermopolyspora</taxon>
    </lineage>
</organism>
<dbReference type="SUPFAM" id="SSF52540">
    <property type="entry name" value="P-loop containing nucleoside triphosphate hydrolases"/>
    <property type="match status" value="1"/>
</dbReference>
<dbReference type="Gene3D" id="1.10.10.10">
    <property type="entry name" value="Winged helix-like DNA-binding domain superfamily/Winged helix DNA-binding domain"/>
    <property type="match status" value="1"/>
</dbReference>
<protein>
    <submittedName>
        <fullName evidence="3">Putative ATPase</fullName>
    </submittedName>
</protein>
<dbReference type="PROSITE" id="PS00622">
    <property type="entry name" value="HTH_LUXR_1"/>
    <property type="match status" value="1"/>
</dbReference>
<dbReference type="PROSITE" id="PS50043">
    <property type="entry name" value="HTH_LUXR_2"/>
    <property type="match status" value="1"/>
</dbReference>
<reference evidence="3 4" key="1">
    <citation type="submission" date="2019-06" db="EMBL/GenBank/DDBJ databases">
        <title>Sequencing the genomes of 1000 actinobacteria strains.</title>
        <authorList>
            <person name="Klenk H.-P."/>
        </authorList>
    </citation>
    <scope>NUCLEOTIDE SEQUENCE [LARGE SCALE GENOMIC DNA]</scope>
    <source>
        <strain evidence="3 4">DSM 43186</strain>
    </source>
</reference>
<feature type="region of interest" description="Disordered" evidence="1">
    <location>
        <begin position="97"/>
        <end position="127"/>
    </location>
</feature>
<evidence type="ECO:0000256" key="1">
    <source>
        <dbReference type="SAM" id="MobiDB-lite"/>
    </source>
</evidence>
<name>A0A543IZR7_9ACTN</name>
<dbReference type="Proteomes" id="UP000319213">
    <property type="component" value="Unassembled WGS sequence"/>
</dbReference>
<evidence type="ECO:0000313" key="3">
    <source>
        <dbReference type="EMBL" id="TQM76064.1"/>
    </source>
</evidence>
<proteinExistence type="predicted"/>
<gene>
    <name evidence="3" type="ORF">FHX40_2788</name>
</gene>
<dbReference type="PRINTS" id="PR00038">
    <property type="entry name" value="HTHLUXR"/>
</dbReference>
<dbReference type="Pfam" id="PF00196">
    <property type="entry name" value="GerE"/>
    <property type="match status" value="1"/>
</dbReference>
<dbReference type="InterPro" id="IPR000792">
    <property type="entry name" value="Tscrpt_reg_LuxR_C"/>
</dbReference>
<dbReference type="AlphaFoldDB" id="A0A543IZR7"/>
<dbReference type="SUPFAM" id="SSF46894">
    <property type="entry name" value="C-terminal effector domain of the bipartite response regulators"/>
    <property type="match status" value="1"/>
</dbReference>